<dbReference type="InterPro" id="IPR013968">
    <property type="entry name" value="PKS_KR"/>
</dbReference>
<evidence type="ECO:0000256" key="3">
    <source>
        <dbReference type="ARBA" id="ARBA00022679"/>
    </source>
</evidence>
<keyword evidence="3" id="KW-0808">Transferase</keyword>
<evidence type="ECO:0000259" key="6">
    <source>
        <dbReference type="PROSITE" id="PS50075"/>
    </source>
</evidence>
<dbReference type="InterPro" id="IPR020806">
    <property type="entry name" value="PKS_PP-bd"/>
</dbReference>
<organism evidence="7 8">
    <name type="scientific">Mycolicibacterium fallax</name>
    <name type="common">Mycobacterium fallax</name>
    <dbReference type="NCBI Taxonomy" id="1793"/>
    <lineage>
        <taxon>Bacteria</taxon>
        <taxon>Bacillati</taxon>
        <taxon>Actinomycetota</taxon>
        <taxon>Actinomycetes</taxon>
        <taxon>Mycobacteriales</taxon>
        <taxon>Mycobacteriaceae</taxon>
        <taxon>Mycolicibacterium</taxon>
    </lineage>
</organism>
<dbReference type="SUPFAM" id="SSF51735">
    <property type="entry name" value="NAD(P)-binding Rossmann-fold domains"/>
    <property type="match status" value="2"/>
</dbReference>
<dbReference type="CDD" id="cd05274">
    <property type="entry name" value="KR_FAS_SDR_x"/>
    <property type="match status" value="1"/>
</dbReference>
<keyword evidence="2" id="KW-0597">Phosphoprotein</keyword>
<dbReference type="InterPro" id="IPR036736">
    <property type="entry name" value="ACP-like_sf"/>
</dbReference>
<evidence type="ECO:0000256" key="2">
    <source>
        <dbReference type="ARBA" id="ARBA00022553"/>
    </source>
</evidence>
<dbReference type="InterPro" id="IPR016035">
    <property type="entry name" value="Acyl_Trfase/lysoPLipase"/>
</dbReference>
<reference evidence="7 8" key="1">
    <citation type="submission" date="2016-01" db="EMBL/GenBank/DDBJ databases">
        <title>The new phylogeny of the genus Mycobacterium.</title>
        <authorList>
            <person name="Tarcisio F."/>
            <person name="Conor M."/>
            <person name="Antonella G."/>
            <person name="Elisabetta G."/>
            <person name="Giulia F.S."/>
            <person name="Sara T."/>
            <person name="Anna F."/>
            <person name="Clotilde B."/>
            <person name="Roberto B."/>
            <person name="Veronica D.S."/>
            <person name="Fabio R."/>
            <person name="Monica P."/>
            <person name="Olivier J."/>
            <person name="Enrico T."/>
            <person name="Nicola S."/>
        </authorList>
    </citation>
    <scope>NUCLEOTIDE SEQUENCE [LARGE SCALE GENOMIC DNA]</scope>
    <source>
        <strain evidence="7 8">DSM 44179</strain>
    </source>
</reference>
<accession>A0A1X1QZ48</accession>
<dbReference type="GO" id="GO:0004312">
    <property type="term" value="F:fatty acid synthase activity"/>
    <property type="evidence" value="ECO:0007669"/>
    <property type="project" value="TreeGrafter"/>
</dbReference>
<feature type="domain" description="Carrier" evidence="6">
    <location>
        <begin position="921"/>
        <end position="996"/>
    </location>
</feature>
<dbReference type="SUPFAM" id="SSF55048">
    <property type="entry name" value="Probable ACP-binding domain of malonyl-CoA ACP transacylase"/>
    <property type="match status" value="1"/>
</dbReference>
<evidence type="ECO:0000256" key="4">
    <source>
        <dbReference type="ARBA" id="ARBA00022857"/>
    </source>
</evidence>
<dbReference type="GO" id="GO:0071770">
    <property type="term" value="P:DIM/DIP cell wall layer assembly"/>
    <property type="evidence" value="ECO:0007669"/>
    <property type="project" value="TreeGrafter"/>
</dbReference>
<keyword evidence="8" id="KW-1185">Reference proteome</keyword>
<dbReference type="InterPro" id="IPR036291">
    <property type="entry name" value="NAD(P)-bd_dom_sf"/>
</dbReference>
<dbReference type="SMART" id="SM00823">
    <property type="entry name" value="PKS_PP"/>
    <property type="match status" value="1"/>
</dbReference>
<dbReference type="Proteomes" id="UP000193484">
    <property type="component" value="Unassembled WGS sequence"/>
</dbReference>
<evidence type="ECO:0000256" key="5">
    <source>
        <dbReference type="ARBA" id="ARBA00023268"/>
    </source>
</evidence>
<dbReference type="PANTHER" id="PTHR43775">
    <property type="entry name" value="FATTY ACID SYNTHASE"/>
    <property type="match status" value="1"/>
</dbReference>
<dbReference type="EMBL" id="LQOJ01000073">
    <property type="protein sequence ID" value="ORU96678.1"/>
    <property type="molecule type" value="Genomic_DNA"/>
</dbReference>
<dbReference type="Pfam" id="PF00550">
    <property type="entry name" value="PP-binding"/>
    <property type="match status" value="1"/>
</dbReference>
<dbReference type="InterPro" id="IPR014043">
    <property type="entry name" value="Acyl_transferase_dom"/>
</dbReference>
<evidence type="ECO:0000313" key="7">
    <source>
        <dbReference type="EMBL" id="ORU96678.1"/>
    </source>
</evidence>
<dbReference type="SMART" id="SM00827">
    <property type="entry name" value="PKS_AT"/>
    <property type="match status" value="1"/>
</dbReference>
<dbReference type="Pfam" id="PF00698">
    <property type="entry name" value="Acyl_transf_1"/>
    <property type="match status" value="1"/>
</dbReference>
<dbReference type="NCBIfam" id="NF037940">
    <property type="entry name" value="PKS_MbtD"/>
    <property type="match status" value="1"/>
</dbReference>
<gene>
    <name evidence="7" type="ORF">AWC04_19035</name>
</gene>
<dbReference type="AlphaFoldDB" id="A0A1X1QZ48"/>
<protein>
    <recommendedName>
        <fullName evidence="6">Carrier domain-containing protein</fullName>
    </recommendedName>
</protein>
<dbReference type="InterPro" id="IPR057326">
    <property type="entry name" value="KR_dom"/>
</dbReference>
<dbReference type="PROSITE" id="PS00012">
    <property type="entry name" value="PHOSPHOPANTETHEINE"/>
    <property type="match status" value="1"/>
</dbReference>
<dbReference type="GO" id="GO:0005737">
    <property type="term" value="C:cytoplasm"/>
    <property type="evidence" value="ECO:0007669"/>
    <property type="project" value="TreeGrafter"/>
</dbReference>
<evidence type="ECO:0000256" key="1">
    <source>
        <dbReference type="ARBA" id="ARBA00022450"/>
    </source>
</evidence>
<dbReference type="InterPro" id="IPR009081">
    <property type="entry name" value="PP-bd_ACP"/>
</dbReference>
<dbReference type="GO" id="GO:0031177">
    <property type="term" value="F:phosphopantetheine binding"/>
    <property type="evidence" value="ECO:0007669"/>
    <property type="project" value="InterPro"/>
</dbReference>
<dbReference type="GO" id="GO:0005886">
    <property type="term" value="C:plasma membrane"/>
    <property type="evidence" value="ECO:0007669"/>
    <property type="project" value="TreeGrafter"/>
</dbReference>
<keyword evidence="1" id="KW-0596">Phosphopantetheine</keyword>
<dbReference type="Gene3D" id="1.10.1200.10">
    <property type="entry name" value="ACP-like"/>
    <property type="match status" value="1"/>
</dbReference>
<comment type="caution">
    <text evidence="7">The sequence shown here is derived from an EMBL/GenBank/DDBJ whole genome shotgun (WGS) entry which is preliminary data.</text>
</comment>
<dbReference type="Gene3D" id="3.40.50.720">
    <property type="entry name" value="NAD(P)-binding Rossmann-like Domain"/>
    <property type="match status" value="1"/>
</dbReference>
<keyword evidence="4" id="KW-0521">NADP</keyword>
<dbReference type="STRING" id="1793.AWC04_19035"/>
<dbReference type="PROSITE" id="PS50075">
    <property type="entry name" value="CARRIER"/>
    <property type="match status" value="1"/>
</dbReference>
<sequence>MVSIPTLPDGRIPVLLSAHAEDLLAADAAAIAGYLGAHRGAATVAEVAAALLGTRRIRRHRAVIRARDHRELREALAAAAAGTEHPRVARSARTAAPRVAFVFPGQGGQHPGMGAASDALPGYRAAVDRCCEAFAAAGHPTPRRYLMGTDPQHYTEIEVQGAQFSHAVALAEAWRAGGVRADLVVGHSLGEIAAAHVAGALTLADAVGVVAARAGVVDRLPGRYAVAALGMTAAEAMALIAETPGWLELSVINADGAVAVSGDRAAVTAAVATARGRGRLGREITVNFPVHTSVLEPLGDWVRANLPAGEFAEAAVEVIGASTGDVVAAGTAFGDYWYANLRNTVRFDRAVATAIRRGAEVFVEISSHPALLHAVAAQAGDGALLVGTGRRDTEPADEFSANLARVAVADPGHRWYPAPGPRRLPGLPNAPMRADRLWAQRRPLPPVPALTITAERWLPAPAEPAPAQGPRRIAVLELGVGAAVAQQADAQPAAAQPALAERLAAALGSHPGAVAAEPTDADTLVLLAPRHPEPDPEHAVGVLEHLVAGGLLDYPAAIGPACRNIWLVTAGAEQVTGADPLLPLPAALAAIHRSLGLEHPELNFAHLDLPEQPPAPAAVLGALLGAPGEVALRVDGAGQTRCYRRELGAFDGPALHAPALPTDTGLLDEVVITGGSGAVARGFTEQLAERGARRIVLLSRRPADPDWCAALTARYGTDIRPVSADLTDPDALRAAAAAHAGTGATLVVHAAGAATFGPAADLDDTAFAHTLAAKTTGLAELTRCWPLARDARVLLCSSMSAVCGGHGHAAYAAANRLLDVAAARLRAAGIGCVSVRWGLWQTPAGGIVDAAETARIQRSGLRPMAPAAAVDAGLCDYRVDPLILVADPDRLRIFLGCAPEPAPAPAPEPAAAPTPGPAAGTDPAALVRAELAAVCSLPGPGAVDLGAALFDLGVDSLLALELRKRLTRGCGHTVPLARLLGGITGADLVGDLRAAASRGANGTESDTPRD</sequence>
<dbReference type="SMART" id="SM00822">
    <property type="entry name" value="PKS_KR"/>
    <property type="match status" value="1"/>
</dbReference>
<proteinExistence type="predicted"/>
<dbReference type="Gene3D" id="3.40.366.10">
    <property type="entry name" value="Malonyl-Coenzyme A Acyl Carrier Protein, domain 2"/>
    <property type="match status" value="1"/>
</dbReference>
<keyword evidence="5" id="KW-0511">Multifunctional enzyme</keyword>
<dbReference type="InterPro" id="IPR006162">
    <property type="entry name" value="Ppantetheine_attach_site"/>
</dbReference>
<dbReference type="GO" id="GO:0006633">
    <property type="term" value="P:fatty acid biosynthetic process"/>
    <property type="evidence" value="ECO:0007669"/>
    <property type="project" value="TreeGrafter"/>
</dbReference>
<dbReference type="PANTHER" id="PTHR43775:SF37">
    <property type="entry name" value="SI:DKEY-61P9.11"/>
    <property type="match status" value="1"/>
</dbReference>
<dbReference type="SUPFAM" id="SSF47336">
    <property type="entry name" value="ACP-like"/>
    <property type="match status" value="1"/>
</dbReference>
<name>A0A1X1QZ48_MYCFA</name>
<dbReference type="SUPFAM" id="SSF52151">
    <property type="entry name" value="FabD/lysophospholipase-like"/>
    <property type="match status" value="1"/>
</dbReference>
<dbReference type="Pfam" id="PF08659">
    <property type="entry name" value="KR"/>
    <property type="match status" value="1"/>
</dbReference>
<dbReference type="InterPro" id="IPR001227">
    <property type="entry name" value="Ac_transferase_dom_sf"/>
</dbReference>
<dbReference type="InterPro" id="IPR016036">
    <property type="entry name" value="Malonyl_transacylase_ACP-bd"/>
</dbReference>
<dbReference type="InterPro" id="IPR050091">
    <property type="entry name" value="PKS_NRPS_Biosynth_Enz"/>
</dbReference>
<evidence type="ECO:0000313" key="8">
    <source>
        <dbReference type="Proteomes" id="UP000193484"/>
    </source>
</evidence>
<dbReference type="Gene3D" id="3.30.70.3290">
    <property type="match status" value="1"/>
</dbReference>